<dbReference type="CDD" id="cd04301">
    <property type="entry name" value="NAT_SF"/>
    <property type="match status" value="1"/>
</dbReference>
<dbReference type="EMBL" id="JAKZBV010000001">
    <property type="protein sequence ID" value="MCH6470993.1"/>
    <property type="molecule type" value="Genomic_DNA"/>
</dbReference>
<dbReference type="Proteomes" id="UP001202922">
    <property type="component" value="Unassembled WGS sequence"/>
</dbReference>
<name>A0ABS9U2W4_9MICC</name>
<comment type="caution">
    <text evidence="2">The sequence shown here is derived from an EMBL/GenBank/DDBJ whole genome shotgun (WGS) entry which is preliminary data.</text>
</comment>
<reference evidence="2 3" key="1">
    <citation type="submission" date="2022-03" db="EMBL/GenBank/DDBJ databases">
        <title>Sinomonas sp. isolated from a soil.</title>
        <authorList>
            <person name="Han J."/>
            <person name="Kim D.-U."/>
        </authorList>
    </citation>
    <scope>NUCLEOTIDE SEQUENCE [LARGE SCALE GENOMIC DNA]</scope>
    <source>
        <strain evidence="2 3">5-5</strain>
    </source>
</reference>
<organism evidence="2 3">
    <name type="scientific">Sinomonas terrae</name>
    <dbReference type="NCBI Taxonomy" id="2908838"/>
    <lineage>
        <taxon>Bacteria</taxon>
        <taxon>Bacillati</taxon>
        <taxon>Actinomycetota</taxon>
        <taxon>Actinomycetes</taxon>
        <taxon>Micrococcales</taxon>
        <taxon>Micrococcaceae</taxon>
        <taxon>Sinomonas</taxon>
    </lineage>
</organism>
<keyword evidence="3" id="KW-1185">Reference proteome</keyword>
<evidence type="ECO:0000313" key="3">
    <source>
        <dbReference type="Proteomes" id="UP001202922"/>
    </source>
</evidence>
<evidence type="ECO:0000259" key="1">
    <source>
        <dbReference type="PROSITE" id="PS51186"/>
    </source>
</evidence>
<dbReference type="SUPFAM" id="SSF55729">
    <property type="entry name" value="Acyl-CoA N-acyltransferases (Nat)"/>
    <property type="match status" value="1"/>
</dbReference>
<protein>
    <submittedName>
        <fullName evidence="2">GNAT family N-acetyltransferase</fullName>
    </submittedName>
</protein>
<dbReference type="InterPro" id="IPR000182">
    <property type="entry name" value="GNAT_dom"/>
</dbReference>
<dbReference type="RefSeq" id="WP_241054558.1">
    <property type="nucleotide sequence ID" value="NZ_JAKZBV010000001.1"/>
</dbReference>
<sequence length="327" mass="34661">MAELTYRPWHTGDDQTLLQIWGDAEGPAAEQFRGQLAPDADHDDATGTVWRRCLVAEDQGIPVAAGVVYESTLHPERLWAYVEVARDHRGRGVGTELLRRVREAALLAPGGSRPLRTKVAAGSTGEAFALARGFAALQRSRQVVIRPGTLKLPVFGDGSEEQSSQLVQELATGSVELSDAVARYYAAVHGWDPPAPLSIGKAQQFFLSDASGAHGAVVLRAPAQSAFGSGAPAKKKGRLRAFAVSYASPVPADDDAEPSEVLLGHNTELDPDDAREAVRGLLALIAYQHPVLLEVDDSMEAVRATVDPLLEAGAAAQVGPETLVLGD</sequence>
<gene>
    <name evidence="2" type="ORF">L0M17_13580</name>
</gene>
<accession>A0ABS9U2W4</accession>
<dbReference type="Pfam" id="PF13508">
    <property type="entry name" value="Acetyltransf_7"/>
    <property type="match status" value="1"/>
</dbReference>
<dbReference type="Gene3D" id="3.40.630.30">
    <property type="match status" value="1"/>
</dbReference>
<dbReference type="PROSITE" id="PS51186">
    <property type="entry name" value="GNAT"/>
    <property type="match status" value="1"/>
</dbReference>
<feature type="domain" description="N-acetyltransferase" evidence="1">
    <location>
        <begin position="4"/>
        <end position="153"/>
    </location>
</feature>
<evidence type="ECO:0000313" key="2">
    <source>
        <dbReference type="EMBL" id="MCH6470993.1"/>
    </source>
</evidence>
<proteinExistence type="predicted"/>
<dbReference type="InterPro" id="IPR016181">
    <property type="entry name" value="Acyl_CoA_acyltransferase"/>
</dbReference>